<dbReference type="Pfam" id="PF04542">
    <property type="entry name" value="Sigma70_r2"/>
    <property type="match status" value="1"/>
</dbReference>
<dbReference type="InterPro" id="IPR013325">
    <property type="entry name" value="RNA_pol_sigma_r2"/>
</dbReference>
<dbReference type="InterPro" id="IPR014284">
    <property type="entry name" value="RNA_pol_sigma-70_dom"/>
</dbReference>
<feature type="domain" description="RNA polymerase sigma factor 70 region 4 type 2" evidence="6">
    <location>
        <begin position="121"/>
        <end position="173"/>
    </location>
</feature>
<dbReference type="InterPro" id="IPR036388">
    <property type="entry name" value="WH-like_DNA-bd_sf"/>
</dbReference>
<dbReference type="InterPro" id="IPR013324">
    <property type="entry name" value="RNA_pol_sigma_r3/r4-like"/>
</dbReference>
<dbReference type="InterPro" id="IPR039425">
    <property type="entry name" value="RNA_pol_sigma-70-like"/>
</dbReference>
<keyword evidence="3" id="KW-0731">Sigma factor</keyword>
<dbReference type="SUPFAM" id="SSF88946">
    <property type="entry name" value="Sigma2 domain of RNA polymerase sigma factors"/>
    <property type="match status" value="1"/>
</dbReference>
<feature type="domain" description="RNA polymerase sigma-70 region 2" evidence="5">
    <location>
        <begin position="29"/>
        <end position="92"/>
    </location>
</feature>
<evidence type="ECO:0000259" key="6">
    <source>
        <dbReference type="Pfam" id="PF08281"/>
    </source>
</evidence>
<evidence type="ECO:0000313" key="7">
    <source>
        <dbReference type="EMBL" id="NBC72908.1"/>
    </source>
</evidence>
<comment type="caution">
    <text evidence="7">The sequence shown here is derived from an EMBL/GenBank/DDBJ whole genome shotgun (WGS) entry which is preliminary data.</text>
</comment>
<dbReference type="GO" id="GO:0003677">
    <property type="term" value="F:DNA binding"/>
    <property type="evidence" value="ECO:0007669"/>
    <property type="project" value="InterPro"/>
</dbReference>
<dbReference type="PANTHER" id="PTHR43133:SF51">
    <property type="entry name" value="RNA POLYMERASE SIGMA FACTOR"/>
    <property type="match status" value="1"/>
</dbReference>
<dbReference type="InterPro" id="IPR007627">
    <property type="entry name" value="RNA_pol_sigma70_r2"/>
</dbReference>
<dbReference type="GO" id="GO:0016987">
    <property type="term" value="F:sigma factor activity"/>
    <property type="evidence" value="ECO:0007669"/>
    <property type="project" value="UniProtKB-KW"/>
</dbReference>
<protein>
    <submittedName>
        <fullName evidence="7">Sigma-70 family RNA polymerase sigma factor</fullName>
    </submittedName>
</protein>
<organism evidence="7 8">
    <name type="scientific">Paenibacillus sacheonensis</name>
    <dbReference type="NCBI Taxonomy" id="742054"/>
    <lineage>
        <taxon>Bacteria</taxon>
        <taxon>Bacillati</taxon>
        <taxon>Bacillota</taxon>
        <taxon>Bacilli</taxon>
        <taxon>Bacillales</taxon>
        <taxon>Paenibacillaceae</taxon>
        <taxon>Paenibacillus</taxon>
    </lineage>
</organism>
<dbReference type="Gene3D" id="1.10.1740.10">
    <property type="match status" value="1"/>
</dbReference>
<dbReference type="Proteomes" id="UP000558113">
    <property type="component" value="Unassembled WGS sequence"/>
</dbReference>
<dbReference type="CDD" id="cd06171">
    <property type="entry name" value="Sigma70_r4"/>
    <property type="match status" value="1"/>
</dbReference>
<evidence type="ECO:0000256" key="2">
    <source>
        <dbReference type="ARBA" id="ARBA00023015"/>
    </source>
</evidence>
<dbReference type="GO" id="GO:0006352">
    <property type="term" value="P:DNA-templated transcription initiation"/>
    <property type="evidence" value="ECO:0007669"/>
    <property type="project" value="InterPro"/>
</dbReference>
<keyword evidence="4" id="KW-0804">Transcription</keyword>
<dbReference type="NCBIfam" id="TIGR02937">
    <property type="entry name" value="sigma70-ECF"/>
    <property type="match status" value="1"/>
</dbReference>
<dbReference type="PANTHER" id="PTHR43133">
    <property type="entry name" value="RNA POLYMERASE ECF-TYPE SIGMA FACTO"/>
    <property type="match status" value="1"/>
</dbReference>
<evidence type="ECO:0000313" key="8">
    <source>
        <dbReference type="Proteomes" id="UP000558113"/>
    </source>
</evidence>
<evidence type="ECO:0000256" key="4">
    <source>
        <dbReference type="ARBA" id="ARBA00023163"/>
    </source>
</evidence>
<dbReference type="Pfam" id="PF08281">
    <property type="entry name" value="Sigma70_r4_2"/>
    <property type="match status" value="1"/>
</dbReference>
<proteinExistence type="inferred from homology"/>
<reference evidence="7 8" key="1">
    <citation type="submission" date="2020-01" db="EMBL/GenBank/DDBJ databases">
        <title>Paenibacillus soybeanensis sp. nov. isolated from the nodules of soybean (Glycine max(L.) Merr).</title>
        <authorList>
            <person name="Wang H."/>
        </authorList>
    </citation>
    <scope>NUCLEOTIDE SEQUENCE [LARGE SCALE GENOMIC DNA]</scope>
    <source>
        <strain evidence="7 8">DSM 23054</strain>
    </source>
</reference>
<keyword evidence="2" id="KW-0805">Transcription regulation</keyword>
<dbReference type="EMBL" id="JAAAMU010000024">
    <property type="protein sequence ID" value="NBC72908.1"/>
    <property type="molecule type" value="Genomic_DNA"/>
</dbReference>
<dbReference type="RefSeq" id="WP_161704352.1">
    <property type="nucleotide sequence ID" value="NZ_JAAAMU010000024.1"/>
</dbReference>
<name>A0A7X4YUQ7_9BACL</name>
<dbReference type="SUPFAM" id="SSF88659">
    <property type="entry name" value="Sigma3 and sigma4 domains of RNA polymerase sigma factors"/>
    <property type="match status" value="1"/>
</dbReference>
<evidence type="ECO:0000256" key="3">
    <source>
        <dbReference type="ARBA" id="ARBA00023082"/>
    </source>
</evidence>
<gene>
    <name evidence="7" type="ORF">GT003_28335</name>
</gene>
<keyword evidence="8" id="KW-1185">Reference proteome</keyword>
<accession>A0A7X4YUQ7</accession>
<dbReference type="OrthoDB" id="9782703at2"/>
<sequence>MLGLDTNEQAKAAKAGNSEAFLRLLEGSKERLYRIALAYLHQEADALDAVQEATCRAFQSLRKLKEPSHFETWMVRIVLNACADEYKKRRRRGPEAWLEKTGTAGIAGAAIAFSDASDTRVSLRQLVDGLPREQKEIIILKYYQQLTVTEVAAVLECPEGTVKTRLHKALVTLRGVLGEEGIHDFARA</sequence>
<evidence type="ECO:0000256" key="1">
    <source>
        <dbReference type="ARBA" id="ARBA00010641"/>
    </source>
</evidence>
<comment type="similarity">
    <text evidence="1">Belongs to the sigma-70 factor family. ECF subfamily.</text>
</comment>
<dbReference type="InterPro" id="IPR013249">
    <property type="entry name" value="RNA_pol_sigma70_r4_t2"/>
</dbReference>
<evidence type="ECO:0000259" key="5">
    <source>
        <dbReference type="Pfam" id="PF04542"/>
    </source>
</evidence>
<dbReference type="Gene3D" id="1.10.10.10">
    <property type="entry name" value="Winged helix-like DNA-binding domain superfamily/Winged helix DNA-binding domain"/>
    <property type="match status" value="1"/>
</dbReference>
<dbReference type="AlphaFoldDB" id="A0A7X4YUQ7"/>